<evidence type="ECO:0000313" key="1">
    <source>
        <dbReference type="EMBL" id="ABS03175.1"/>
    </source>
</evidence>
<evidence type="ECO:0000313" key="2">
    <source>
        <dbReference type="Proteomes" id="UP000001116"/>
    </source>
</evidence>
<dbReference type="HOGENOM" id="CLU_2508302_0_0_11"/>
<dbReference type="KEGG" id="kra:Krad_1689"/>
<dbReference type="RefSeq" id="WP_011981686.1">
    <property type="nucleotide sequence ID" value="NC_009664.2"/>
</dbReference>
<reference evidence="2" key="1">
    <citation type="journal article" date="2008" name="PLoS ONE">
        <title>Survival in nuclear waste, extreme resistance, and potential applications gleaned from the genome sequence of Kineococcus radiotolerans SRS30216.</title>
        <authorList>
            <person name="Bagwell C.E."/>
            <person name="Bhat S."/>
            <person name="Hawkins G.M."/>
            <person name="Smith B.W."/>
            <person name="Biswas T."/>
            <person name="Hoover T.R."/>
            <person name="Saunders E."/>
            <person name="Han C.S."/>
            <person name="Tsodikov O.V."/>
            <person name="Shimkets L.J."/>
        </authorList>
    </citation>
    <scope>NUCLEOTIDE SEQUENCE [LARGE SCALE GENOMIC DNA]</scope>
    <source>
        <strain evidence="2">ATCC BAA-149 / DSM 14245 / SRS30216</strain>
    </source>
</reference>
<dbReference type="STRING" id="266940.Krad_1689"/>
<gene>
    <name evidence="1" type="ordered locus">Krad_1689</name>
</gene>
<accession>A6W8N6</accession>
<dbReference type="EMBL" id="CP000750">
    <property type="protein sequence ID" value="ABS03175.1"/>
    <property type="molecule type" value="Genomic_DNA"/>
</dbReference>
<name>A6W8N6_KINRD</name>
<dbReference type="AlphaFoldDB" id="A6W8N6"/>
<sequence>MILVQPNGKLAIWSSIVDAIVVYDATDEEILEYEAERAAELARSSTRRAIERVRAGLVPRNLHLTWEEALQQHVERHGPFEGGQE</sequence>
<dbReference type="Proteomes" id="UP000001116">
    <property type="component" value="Chromosome"/>
</dbReference>
<keyword evidence="2" id="KW-1185">Reference proteome</keyword>
<proteinExistence type="predicted"/>
<protein>
    <submittedName>
        <fullName evidence="1">Uncharacterized protein</fullName>
    </submittedName>
</protein>
<organism evidence="1 2">
    <name type="scientific">Kineococcus radiotolerans (strain ATCC BAA-149 / DSM 14245 / SRS30216)</name>
    <dbReference type="NCBI Taxonomy" id="266940"/>
    <lineage>
        <taxon>Bacteria</taxon>
        <taxon>Bacillati</taxon>
        <taxon>Actinomycetota</taxon>
        <taxon>Actinomycetes</taxon>
        <taxon>Kineosporiales</taxon>
        <taxon>Kineosporiaceae</taxon>
        <taxon>Kineococcus</taxon>
    </lineage>
</organism>